<dbReference type="PANTHER" id="PTHR30055:SF151">
    <property type="entry name" value="TRANSCRIPTIONAL REGULATORY PROTEIN"/>
    <property type="match status" value="1"/>
</dbReference>
<evidence type="ECO:0000313" key="6">
    <source>
        <dbReference type="EMBL" id="MFC6882275.1"/>
    </source>
</evidence>
<dbReference type="InterPro" id="IPR036271">
    <property type="entry name" value="Tet_transcr_reg_TetR-rel_C_sf"/>
</dbReference>
<keyword evidence="3" id="KW-0804">Transcription</keyword>
<comment type="caution">
    <text evidence="6">The sequence shown here is derived from an EMBL/GenBank/DDBJ whole genome shotgun (WGS) entry which is preliminary data.</text>
</comment>
<proteinExistence type="predicted"/>
<dbReference type="Pfam" id="PF02909">
    <property type="entry name" value="TetR_C_1"/>
    <property type="match status" value="1"/>
</dbReference>
<reference evidence="7" key="1">
    <citation type="journal article" date="2019" name="Int. J. Syst. Evol. Microbiol.">
        <title>The Global Catalogue of Microorganisms (GCM) 10K type strain sequencing project: providing services to taxonomists for standard genome sequencing and annotation.</title>
        <authorList>
            <consortium name="The Broad Institute Genomics Platform"/>
            <consortium name="The Broad Institute Genome Sequencing Center for Infectious Disease"/>
            <person name="Wu L."/>
            <person name="Ma J."/>
        </authorList>
    </citation>
    <scope>NUCLEOTIDE SEQUENCE [LARGE SCALE GENOMIC DNA]</scope>
    <source>
        <strain evidence="7">JCM 3369</strain>
    </source>
</reference>
<evidence type="ECO:0000256" key="4">
    <source>
        <dbReference type="PROSITE-ProRule" id="PRU00335"/>
    </source>
</evidence>
<sequence>MVNTGGRPARLNLDRILDEAREIVAADGVEKLSMRRLAARLDSTPTALYHYVRDKDELLAELIASADLHIDAAALPEGGTERLVALCERMHRLFVAHRWAIPVLATGVAVNARGAWLTNEILTALTERGLTPSEAFLAHETLWYFTAGHALLAHRHRRHDAAAPPHYTSAPQARGLAMIEELAPVSGDLARDYSFTTGLRHLLDGTLPRERGA</sequence>
<dbReference type="InterPro" id="IPR001647">
    <property type="entry name" value="HTH_TetR"/>
</dbReference>
<dbReference type="InterPro" id="IPR023772">
    <property type="entry name" value="DNA-bd_HTH_TetR-type_CS"/>
</dbReference>
<dbReference type="PANTHER" id="PTHR30055">
    <property type="entry name" value="HTH-TYPE TRANSCRIPTIONAL REGULATOR RUTR"/>
    <property type="match status" value="1"/>
</dbReference>
<evidence type="ECO:0000256" key="1">
    <source>
        <dbReference type="ARBA" id="ARBA00023015"/>
    </source>
</evidence>
<dbReference type="InterPro" id="IPR009057">
    <property type="entry name" value="Homeodomain-like_sf"/>
</dbReference>
<dbReference type="PROSITE" id="PS01081">
    <property type="entry name" value="HTH_TETR_1"/>
    <property type="match status" value="1"/>
</dbReference>
<keyword evidence="2 4" id="KW-0238">DNA-binding</keyword>
<organism evidence="6 7">
    <name type="scientific">Actinomadura yumaensis</name>
    <dbReference type="NCBI Taxonomy" id="111807"/>
    <lineage>
        <taxon>Bacteria</taxon>
        <taxon>Bacillati</taxon>
        <taxon>Actinomycetota</taxon>
        <taxon>Actinomycetes</taxon>
        <taxon>Streptosporangiales</taxon>
        <taxon>Thermomonosporaceae</taxon>
        <taxon>Actinomadura</taxon>
    </lineage>
</organism>
<evidence type="ECO:0000313" key="7">
    <source>
        <dbReference type="Proteomes" id="UP001596380"/>
    </source>
</evidence>
<keyword evidence="1" id="KW-0805">Transcription regulation</keyword>
<feature type="domain" description="HTH tetR-type" evidence="5">
    <location>
        <begin position="10"/>
        <end position="70"/>
    </location>
</feature>
<evidence type="ECO:0000256" key="2">
    <source>
        <dbReference type="ARBA" id="ARBA00023125"/>
    </source>
</evidence>
<accession>A0ABW2CPH9</accession>
<dbReference type="Proteomes" id="UP001596380">
    <property type="component" value="Unassembled WGS sequence"/>
</dbReference>
<feature type="DNA-binding region" description="H-T-H motif" evidence="4">
    <location>
        <begin position="33"/>
        <end position="52"/>
    </location>
</feature>
<dbReference type="EMBL" id="JBHSXS010000012">
    <property type="protein sequence ID" value="MFC6882275.1"/>
    <property type="molecule type" value="Genomic_DNA"/>
</dbReference>
<dbReference type="SUPFAM" id="SSF46689">
    <property type="entry name" value="Homeodomain-like"/>
    <property type="match status" value="1"/>
</dbReference>
<dbReference type="SUPFAM" id="SSF48498">
    <property type="entry name" value="Tetracyclin repressor-like, C-terminal domain"/>
    <property type="match status" value="1"/>
</dbReference>
<dbReference type="Gene3D" id="1.10.357.10">
    <property type="entry name" value="Tetracycline Repressor, domain 2"/>
    <property type="match status" value="1"/>
</dbReference>
<dbReference type="PROSITE" id="PS50977">
    <property type="entry name" value="HTH_TETR_2"/>
    <property type="match status" value="1"/>
</dbReference>
<gene>
    <name evidence="6" type="ORF">ACFQKB_21150</name>
</gene>
<name>A0ABW2CPH9_9ACTN</name>
<keyword evidence="7" id="KW-1185">Reference proteome</keyword>
<dbReference type="Pfam" id="PF00440">
    <property type="entry name" value="TetR_N"/>
    <property type="match status" value="1"/>
</dbReference>
<dbReference type="Gene3D" id="1.10.10.60">
    <property type="entry name" value="Homeodomain-like"/>
    <property type="match status" value="1"/>
</dbReference>
<dbReference type="InterPro" id="IPR004111">
    <property type="entry name" value="Repressor_TetR_C"/>
</dbReference>
<dbReference type="RefSeq" id="WP_378043378.1">
    <property type="nucleotide sequence ID" value="NZ_JBHSXE010000001.1"/>
</dbReference>
<evidence type="ECO:0000256" key="3">
    <source>
        <dbReference type="ARBA" id="ARBA00023163"/>
    </source>
</evidence>
<dbReference type="InterPro" id="IPR050109">
    <property type="entry name" value="HTH-type_TetR-like_transc_reg"/>
</dbReference>
<evidence type="ECO:0000259" key="5">
    <source>
        <dbReference type="PROSITE" id="PS50977"/>
    </source>
</evidence>
<protein>
    <submittedName>
        <fullName evidence="6">TetR/AcrR family transcriptional regulator</fullName>
    </submittedName>
</protein>